<evidence type="ECO:0000313" key="2">
    <source>
        <dbReference type="Proteomes" id="UP000821845"/>
    </source>
</evidence>
<proteinExistence type="predicted"/>
<protein>
    <submittedName>
        <fullName evidence="1">Uncharacterized protein</fullName>
    </submittedName>
</protein>
<dbReference type="EMBL" id="CM023489">
    <property type="protein sequence ID" value="KAH6921716.1"/>
    <property type="molecule type" value="Genomic_DNA"/>
</dbReference>
<gene>
    <name evidence="1" type="ORF">HPB50_004309</name>
</gene>
<reference evidence="1" key="1">
    <citation type="submission" date="2020-05" db="EMBL/GenBank/DDBJ databases">
        <title>Large-scale comparative analyses of tick genomes elucidate their genetic diversity and vector capacities.</title>
        <authorList>
            <person name="Jia N."/>
            <person name="Wang J."/>
            <person name="Shi W."/>
            <person name="Du L."/>
            <person name="Sun Y."/>
            <person name="Zhan W."/>
            <person name="Jiang J."/>
            <person name="Wang Q."/>
            <person name="Zhang B."/>
            <person name="Ji P."/>
            <person name="Sakyi L.B."/>
            <person name="Cui X."/>
            <person name="Yuan T."/>
            <person name="Jiang B."/>
            <person name="Yang W."/>
            <person name="Lam T.T.-Y."/>
            <person name="Chang Q."/>
            <person name="Ding S."/>
            <person name="Wang X."/>
            <person name="Zhu J."/>
            <person name="Ruan X."/>
            <person name="Zhao L."/>
            <person name="Wei J."/>
            <person name="Que T."/>
            <person name="Du C."/>
            <person name="Cheng J."/>
            <person name="Dai P."/>
            <person name="Han X."/>
            <person name="Huang E."/>
            <person name="Gao Y."/>
            <person name="Liu J."/>
            <person name="Shao H."/>
            <person name="Ye R."/>
            <person name="Li L."/>
            <person name="Wei W."/>
            <person name="Wang X."/>
            <person name="Wang C."/>
            <person name="Yang T."/>
            <person name="Huo Q."/>
            <person name="Li W."/>
            <person name="Guo W."/>
            <person name="Chen H."/>
            <person name="Zhou L."/>
            <person name="Ni X."/>
            <person name="Tian J."/>
            <person name="Zhou Y."/>
            <person name="Sheng Y."/>
            <person name="Liu T."/>
            <person name="Pan Y."/>
            <person name="Xia L."/>
            <person name="Li J."/>
            <person name="Zhao F."/>
            <person name="Cao W."/>
        </authorList>
    </citation>
    <scope>NUCLEOTIDE SEQUENCE</scope>
    <source>
        <strain evidence="1">Hyas-2018</strain>
    </source>
</reference>
<evidence type="ECO:0000313" key="1">
    <source>
        <dbReference type="EMBL" id="KAH6921716.1"/>
    </source>
</evidence>
<comment type="caution">
    <text evidence="1">The sequence shown here is derived from an EMBL/GenBank/DDBJ whole genome shotgun (WGS) entry which is preliminary data.</text>
</comment>
<name>A0ACB7RJ37_HYAAI</name>
<accession>A0ACB7RJ37</accession>
<dbReference type="Proteomes" id="UP000821845">
    <property type="component" value="Chromosome 9"/>
</dbReference>
<organism evidence="1 2">
    <name type="scientific">Hyalomma asiaticum</name>
    <name type="common">Tick</name>
    <dbReference type="NCBI Taxonomy" id="266040"/>
    <lineage>
        <taxon>Eukaryota</taxon>
        <taxon>Metazoa</taxon>
        <taxon>Ecdysozoa</taxon>
        <taxon>Arthropoda</taxon>
        <taxon>Chelicerata</taxon>
        <taxon>Arachnida</taxon>
        <taxon>Acari</taxon>
        <taxon>Parasitiformes</taxon>
        <taxon>Ixodida</taxon>
        <taxon>Ixodoidea</taxon>
        <taxon>Ixodidae</taxon>
        <taxon>Hyalomminae</taxon>
        <taxon>Hyalomma</taxon>
    </lineage>
</organism>
<sequence length="77" mass="8521">MPHRNWNAKKWKKPNALIRKTYKISLALEESAGAPCLPEPGLTNTLDDIADVNRASQFERLSLTSTGRDTVLNLGVS</sequence>
<keyword evidence="2" id="KW-1185">Reference proteome</keyword>